<dbReference type="FunFam" id="3.30.70.270:FF:000001">
    <property type="entry name" value="Diguanylate cyclase domain protein"/>
    <property type="match status" value="1"/>
</dbReference>
<dbReference type="EC" id="2.7.7.65" evidence="1"/>
<evidence type="ECO:0000256" key="2">
    <source>
        <dbReference type="SAM" id="Coils"/>
    </source>
</evidence>
<dbReference type="InterPro" id="IPR000160">
    <property type="entry name" value="GGDEF_dom"/>
</dbReference>
<dbReference type="GO" id="GO:0052621">
    <property type="term" value="F:diguanylate cyclase activity"/>
    <property type="evidence" value="ECO:0007669"/>
    <property type="project" value="UniProtKB-EC"/>
</dbReference>
<protein>
    <recommendedName>
        <fullName evidence="1">diguanylate cyclase</fullName>
        <ecNumber evidence="1">2.7.7.65</ecNumber>
    </recommendedName>
</protein>
<feature type="domain" description="GGDEF" evidence="3">
    <location>
        <begin position="302"/>
        <end position="434"/>
    </location>
</feature>
<dbReference type="InterPro" id="IPR043128">
    <property type="entry name" value="Rev_trsase/Diguanyl_cyclase"/>
</dbReference>
<dbReference type="SUPFAM" id="SSF55073">
    <property type="entry name" value="Nucleotide cyclase"/>
    <property type="match status" value="2"/>
</dbReference>
<reference evidence="4 5" key="1">
    <citation type="submission" date="2019-02" db="EMBL/GenBank/DDBJ databases">
        <title>Deep-cultivation of Planctomycetes and their phenomic and genomic characterization uncovers novel biology.</title>
        <authorList>
            <person name="Wiegand S."/>
            <person name="Jogler M."/>
            <person name="Boedeker C."/>
            <person name="Pinto D."/>
            <person name="Vollmers J."/>
            <person name="Rivas-Marin E."/>
            <person name="Kohn T."/>
            <person name="Peeters S.H."/>
            <person name="Heuer A."/>
            <person name="Rast P."/>
            <person name="Oberbeckmann S."/>
            <person name="Bunk B."/>
            <person name="Jeske O."/>
            <person name="Meyerdierks A."/>
            <person name="Storesund J.E."/>
            <person name="Kallscheuer N."/>
            <person name="Luecker S."/>
            <person name="Lage O.M."/>
            <person name="Pohl T."/>
            <person name="Merkel B.J."/>
            <person name="Hornburger P."/>
            <person name="Mueller R.-W."/>
            <person name="Bruemmer F."/>
            <person name="Labrenz M."/>
            <person name="Spormann A.M."/>
            <person name="Op den Camp H."/>
            <person name="Overmann J."/>
            <person name="Amann R."/>
            <person name="Jetten M.S.M."/>
            <person name="Mascher T."/>
            <person name="Medema M.H."/>
            <person name="Devos D.P."/>
            <person name="Kaster A.-K."/>
            <person name="Ovreas L."/>
            <person name="Rohde M."/>
            <person name="Galperin M.Y."/>
            <person name="Jogler C."/>
        </authorList>
    </citation>
    <scope>NUCLEOTIDE SEQUENCE [LARGE SCALE GENOMIC DNA]</scope>
    <source>
        <strain evidence="4 5">Pla85_3_4</strain>
    </source>
</reference>
<dbReference type="Gene3D" id="3.30.70.270">
    <property type="match status" value="2"/>
</dbReference>
<feature type="domain" description="GGDEF" evidence="3">
    <location>
        <begin position="109"/>
        <end position="241"/>
    </location>
</feature>
<dbReference type="Pfam" id="PF00990">
    <property type="entry name" value="GGDEF"/>
    <property type="match status" value="2"/>
</dbReference>
<evidence type="ECO:0000259" key="3">
    <source>
        <dbReference type="PROSITE" id="PS50887"/>
    </source>
</evidence>
<dbReference type="CDD" id="cd01949">
    <property type="entry name" value="GGDEF"/>
    <property type="match status" value="2"/>
</dbReference>
<dbReference type="AlphaFoldDB" id="A0A518E3P1"/>
<dbReference type="NCBIfam" id="TIGR00254">
    <property type="entry name" value="GGDEF"/>
    <property type="match status" value="2"/>
</dbReference>
<keyword evidence="5" id="KW-1185">Reference proteome</keyword>
<name>A0A518E3P1_9BACT</name>
<proteinExistence type="predicted"/>
<dbReference type="EMBL" id="CP036433">
    <property type="protein sequence ID" value="QDU98711.1"/>
    <property type="molecule type" value="Genomic_DNA"/>
</dbReference>
<dbReference type="Proteomes" id="UP000317648">
    <property type="component" value="Chromosome"/>
</dbReference>
<dbReference type="InterPro" id="IPR050469">
    <property type="entry name" value="Diguanylate_Cyclase"/>
</dbReference>
<evidence type="ECO:0000256" key="1">
    <source>
        <dbReference type="ARBA" id="ARBA00012528"/>
    </source>
</evidence>
<dbReference type="PANTHER" id="PTHR45138:SF24">
    <property type="entry name" value="DIGUANYLATE CYCLASE DGCC-RELATED"/>
    <property type="match status" value="1"/>
</dbReference>
<evidence type="ECO:0000313" key="4">
    <source>
        <dbReference type="EMBL" id="QDU98711.1"/>
    </source>
</evidence>
<sequence length="450" mass="49668">MNRLGDLTASVAANVDQHSTRMRAINDELAASKYANPEKVVDAVTHLIQCNEEMQKKLAVANARLSDQQRELESRTNEARTDALTKLNNRRAFDDEMNRCRDEFQRRARPSSVLMLDVDHFKKFNDTHGHQAGDEVLKMVGRTLKGAVTCEQVVCRYGGEEFAIIFPGYTAQEAALLADKARSAIAEQPLEFDGKTLRVAASGGLAEFLPQEDGAAVVKRADQALYEAKKNGRNCGFWNNGQQNIKLAAEPKEVPAPVKEPVAEEPTVPAIQNRDPVTGLSNREAFIDDLSRRLAEWRRGGTVMSVIELKVDNYDQLIEKQGAAVGKVLLRTATQFLNAAMREMDHIGRTDEDRFGVLLPTAKLGDACNVADRLRSAIARCKLPLGKGQLQFTVSLGVVESRREETAEQLMLRVKEASNYASQQGGNCTCHHVGEKLVKATIQEATASPR</sequence>
<feature type="coiled-coil region" evidence="2">
    <location>
        <begin position="51"/>
        <end position="82"/>
    </location>
</feature>
<evidence type="ECO:0000313" key="5">
    <source>
        <dbReference type="Proteomes" id="UP000317648"/>
    </source>
</evidence>
<dbReference type="InterPro" id="IPR029787">
    <property type="entry name" value="Nucleotide_cyclase"/>
</dbReference>
<keyword evidence="2" id="KW-0175">Coiled coil</keyword>
<dbReference type="SMART" id="SM00267">
    <property type="entry name" value="GGDEF"/>
    <property type="match status" value="2"/>
</dbReference>
<dbReference type="PANTHER" id="PTHR45138">
    <property type="entry name" value="REGULATORY COMPONENTS OF SENSORY TRANSDUCTION SYSTEM"/>
    <property type="match status" value="1"/>
</dbReference>
<dbReference type="PROSITE" id="PS50887">
    <property type="entry name" value="GGDEF"/>
    <property type="match status" value="2"/>
</dbReference>
<dbReference type="KEGG" id="lcre:Pla8534_65840"/>
<accession>A0A518E3P1</accession>
<organism evidence="4 5">
    <name type="scientific">Lignipirellula cremea</name>
    <dbReference type="NCBI Taxonomy" id="2528010"/>
    <lineage>
        <taxon>Bacteria</taxon>
        <taxon>Pseudomonadati</taxon>
        <taxon>Planctomycetota</taxon>
        <taxon>Planctomycetia</taxon>
        <taxon>Pirellulales</taxon>
        <taxon>Pirellulaceae</taxon>
        <taxon>Lignipirellula</taxon>
    </lineage>
</organism>
<gene>
    <name evidence="4" type="primary">pleD_7</name>
    <name evidence="4" type="ORF">Pla8534_65840</name>
</gene>